<dbReference type="Gene3D" id="3.40.50.300">
    <property type="entry name" value="P-loop containing nucleotide triphosphate hydrolases"/>
    <property type="match status" value="1"/>
</dbReference>
<accession>A0A645FD62</accession>
<reference evidence="1" key="1">
    <citation type="submission" date="2019-08" db="EMBL/GenBank/DDBJ databases">
        <authorList>
            <person name="Kucharzyk K."/>
            <person name="Murdoch R.W."/>
            <person name="Higgins S."/>
            <person name="Loffler F."/>
        </authorList>
    </citation>
    <scope>NUCLEOTIDE SEQUENCE</scope>
</reference>
<name>A0A645FD62_9ZZZZ</name>
<protein>
    <recommendedName>
        <fullName evidence="2">Twitching mobility protein</fullName>
    </recommendedName>
</protein>
<proteinExistence type="predicted"/>
<organism evidence="1">
    <name type="scientific">bioreactor metagenome</name>
    <dbReference type="NCBI Taxonomy" id="1076179"/>
    <lineage>
        <taxon>unclassified sequences</taxon>
        <taxon>metagenomes</taxon>
        <taxon>ecological metagenomes</taxon>
    </lineage>
</organism>
<gene>
    <name evidence="1" type="ORF">SDC9_158610</name>
</gene>
<evidence type="ECO:0000313" key="1">
    <source>
        <dbReference type="EMBL" id="MPN11309.1"/>
    </source>
</evidence>
<dbReference type="EMBL" id="VSSQ01057514">
    <property type="protein sequence ID" value="MPN11309.1"/>
    <property type="molecule type" value="Genomic_DNA"/>
</dbReference>
<evidence type="ECO:0008006" key="2">
    <source>
        <dbReference type="Google" id="ProtNLM"/>
    </source>
</evidence>
<comment type="caution">
    <text evidence="1">The sequence shown here is derived from an EMBL/GenBank/DDBJ whole genome shotgun (WGS) entry which is preliminary data.</text>
</comment>
<dbReference type="InterPro" id="IPR027417">
    <property type="entry name" value="P-loop_NTPase"/>
</dbReference>
<sequence length="68" mass="7774">MTINSAIQNLIREGKTHQIQSSIQTGSKYGMKTMDMSIVELYKAGLITYENALTYSIDRDMVKRMIEL</sequence>
<dbReference type="AlphaFoldDB" id="A0A645FD62"/>